<dbReference type="Pfam" id="PF14689">
    <property type="entry name" value="SPOB_a"/>
    <property type="match status" value="1"/>
</dbReference>
<dbReference type="AlphaFoldDB" id="A0A1N7KPW8"/>
<dbReference type="InterPro" id="IPR016120">
    <property type="entry name" value="Sig_transdc_His_kin_SpoOB"/>
</dbReference>
<organism evidence="5 6">
    <name type="scientific">Alicyclobacillus vulcanalis</name>
    <dbReference type="NCBI Taxonomy" id="252246"/>
    <lineage>
        <taxon>Bacteria</taxon>
        <taxon>Bacillati</taxon>
        <taxon>Bacillota</taxon>
        <taxon>Bacilli</taxon>
        <taxon>Bacillales</taxon>
        <taxon>Alicyclobacillaceae</taxon>
        <taxon>Alicyclobacillus</taxon>
    </lineage>
</organism>
<dbReference type="Proteomes" id="UP000186156">
    <property type="component" value="Unassembled WGS sequence"/>
</dbReference>
<dbReference type="RefSeq" id="WP_076344899.1">
    <property type="nucleotide sequence ID" value="NZ_FTOO01000002.1"/>
</dbReference>
<evidence type="ECO:0000259" key="4">
    <source>
        <dbReference type="Pfam" id="PF14689"/>
    </source>
</evidence>
<keyword evidence="6" id="KW-1185">Reference proteome</keyword>
<dbReference type="EMBL" id="FTOO01000002">
    <property type="protein sequence ID" value="SIS63628.1"/>
    <property type="molecule type" value="Genomic_DNA"/>
</dbReference>
<feature type="domain" description="SpoOB alpha-helical" evidence="4">
    <location>
        <begin position="5"/>
        <end position="55"/>
    </location>
</feature>
<dbReference type="InterPro" id="IPR039506">
    <property type="entry name" value="SPOB_a"/>
</dbReference>
<evidence type="ECO:0000256" key="2">
    <source>
        <dbReference type="ARBA" id="ARBA00022679"/>
    </source>
</evidence>
<dbReference type="SUPFAM" id="SSF55890">
    <property type="entry name" value="Sporulation response regulatory protein Spo0B"/>
    <property type="match status" value="1"/>
</dbReference>
<reference evidence="6" key="1">
    <citation type="submission" date="2017-01" db="EMBL/GenBank/DDBJ databases">
        <authorList>
            <person name="Varghese N."/>
            <person name="Submissions S."/>
        </authorList>
    </citation>
    <scope>NUCLEOTIDE SEQUENCE [LARGE SCALE GENOMIC DNA]</scope>
    <source>
        <strain evidence="6">DSM 16176</strain>
    </source>
</reference>
<keyword evidence="1" id="KW-0597">Phosphoprotein</keyword>
<dbReference type="Gene3D" id="1.10.287.130">
    <property type="match status" value="1"/>
</dbReference>
<evidence type="ECO:0000313" key="5">
    <source>
        <dbReference type="EMBL" id="SIS63628.1"/>
    </source>
</evidence>
<proteinExistence type="predicted"/>
<gene>
    <name evidence="5" type="ORF">SAMN05421799_102101</name>
</gene>
<protein>
    <submittedName>
        <fullName evidence="5">Sensor_kinase_SpoOB-type, alpha-helical domain</fullName>
    </submittedName>
</protein>
<dbReference type="GO" id="GO:0000155">
    <property type="term" value="F:phosphorelay sensor kinase activity"/>
    <property type="evidence" value="ECO:0007669"/>
    <property type="project" value="InterPro"/>
</dbReference>
<evidence type="ECO:0000256" key="1">
    <source>
        <dbReference type="ARBA" id="ARBA00022553"/>
    </source>
</evidence>
<name>A0A1N7KPW8_9BACL</name>
<sequence length="151" mass="16945">MSDASQRQTSLEAFRRHRHDVLNQLQIIRALVQMDRPDRALAAIDRLAEWLQSLGQAQQAVPSGAESMVWTLACCPHVMVDLRVETMPGEGIASQWCSFLQELEGQLAVAGKRVRLKVTITAHGVLVDAPDDPFDADVWQLRYPQIQFVRG</sequence>
<dbReference type="OrthoDB" id="2375606at2"/>
<dbReference type="STRING" id="252246.SAMN05421799_102101"/>
<accession>A0A1N7KPW8</accession>
<keyword evidence="3 5" id="KW-0418">Kinase</keyword>
<keyword evidence="2" id="KW-0808">Transferase</keyword>
<evidence type="ECO:0000313" key="6">
    <source>
        <dbReference type="Proteomes" id="UP000186156"/>
    </source>
</evidence>
<evidence type="ECO:0000256" key="3">
    <source>
        <dbReference type="ARBA" id="ARBA00022777"/>
    </source>
</evidence>